<dbReference type="Pfam" id="PF00111">
    <property type="entry name" value="Fer2"/>
    <property type="match status" value="1"/>
</dbReference>
<dbReference type="AlphaFoldDB" id="A0A9D4TNH2"/>
<evidence type="ECO:0000256" key="1">
    <source>
        <dbReference type="ARBA" id="ARBA00022714"/>
    </source>
</evidence>
<dbReference type="CDD" id="cd00207">
    <property type="entry name" value="fer2"/>
    <property type="match status" value="1"/>
</dbReference>
<comment type="caution">
    <text evidence="5">The sequence shown here is derived from an EMBL/GenBank/DDBJ whole genome shotgun (WGS) entry which is preliminary data.</text>
</comment>
<dbReference type="OrthoDB" id="510469at2759"/>
<name>A0A9D4TNH2_CHLVU</name>
<protein>
    <recommendedName>
        <fullName evidence="4">2Fe-2S ferredoxin-type domain-containing protein</fullName>
    </recommendedName>
</protein>
<evidence type="ECO:0000256" key="2">
    <source>
        <dbReference type="ARBA" id="ARBA00023014"/>
    </source>
</evidence>
<reference evidence="5" key="2">
    <citation type="submission" date="2020-11" db="EMBL/GenBank/DDBJ databases">
        <authorList>
            <person name="Cecchin M."/>
            <person name="Marcolungo L."/>
            <person name="Rossato M."/>
            <person name="Girolomoni L."/>
            <person name="Cosentino E."/>
            <person name="Cuine S."/>
            <person name="Li-Beisson Y."/>
            <person name="Delledonne M."/>
            <person name="Ballottari M."/>
        </authorList>
    </citation>
    <scope>NUCLEOTIDE SEQUENCE</scope>
    <source>
        <strain evidence="5">211/11P</strain>
        <tissue evidence="5">Whole cell</tissue>
    </source>
</reference>
<gene>
    <name evidence="5" type="ORF">D9Q98_004880</name>
</gene>
<dbReference type="Gene3D" id="3.10.20.30">
    <property type="match status" value="1"/>
</dbReference>
<dbReference type="InterPro" id="IPR006058">
    <property type="entry name" value="2Fe2S_fd_BS"/>
</dbReference>
<dbReference type="SUPFAM" id="SSF54292">
    <property type="entry name" value="2Fe-2S ferredoxin-like"/>
    <property type="match status" value="1"/>
</dbReference>
<dbReference type="PROSITE" id="PS51085">
    <property type="entry name" value="2FE2S_FER_2"/>
    <property type="match status" value="1"/>
</dbReference>
<dbReference type="GO" id="GO:0051537">
    <property type="term" value="F:2 iron, 2 sulfur cluster binding"/>
    <property type="evidence" value="ECO:0007669"/>
    <property type="project" value="UniProtKB-KW"/>
</dbReference>
<proteinExistence type="predicted"/>
<dbReference type="InterPro" id="IPR036010">
    <property type="entry name" value="2Fe-2S_ferredoxin-like_sf"/>
</dbReference>
<evidence type="ECO:0000259" key="4">
    <source>
        <dbReference type="PROSITE" id="PS51085"/>
    </source>
</evidence>
<dbReference type="PROSITE" id="PS00197">
    <property type="entry name" value="2FE2S_FER_1"/>
    <property type="match status" value="1"/>
</dbReference>
<dbReference type="InterPro" id="IPR012675">
    <property type="entry name" value="Beta-grasp_dom_sf"/>
</dbReference>
<accession>A0A9D4TNH2</accession>
<feature type="domain" description="2Fe-2S ferredoxin-type" evidence="4">
    <location>
        <begin position="53"/>
        <end position="139"/>
    </location>
</feature>
<organism evidence="5 6">
    <name type="scientific">Chlorella vulgaris</name>
    <name type="common">Green alga</name>
    <dbReference type="NCBI Taxonomy" id="3077"/>
    <lineage>
        <taxon>Eukaryota</taxon>
        <taxon>Viridiplantae</taxon>
        <taxon>Chlorophyta</taxon>
        <taxon>core chlorophytes</taxon>
        <taxon>Trebouxiophyceae</taxon>
        <taxon>Chlorellales</taxon>
        <taxon>Chlorellaceae</taxon>
        <taxon>Chlorella clade</taxon>
        <taxon>Chlorella</taxon>
    </lineage>
</organism>
<keyword evidence="6" id="KW-1185">Reference proteome</keyword>
<keyword evidence="1" id="KW-0408">Iron</keyword>
<reference evidence="5" key="1">
    <citation type="journal article" date="2019" name="Plant J.">
        <title>Chlorella vulgaris genome assembly and annotation reveals the molecular basis for metabolic acclimation to high light conditions.</title>
        <authorList>
            <person name="Cecchin M."/>
            <person name="Marcolungo L."/>
            <person name="Rossato M."/>
            <person name="Girolomoni L."/>
            <person name="Cosentino E."/>
            <person name="Cuine S."/>
            <person name="Li-Beisson Y."/>
            <person name="Delledonne M."/>
            <person name="Ballottari M."/>
        </authorList>
    </citation>
    <scope>NUCLEOTIDE SEQUENCE</scope>
    <source>
        <strain evidence="5">211/11P</strain>
    </source>
</reference>
<keyword evidence="1" id="KW-0001">2Fe-2S</keyword>
<evidence type="ECO:0000256" key="3">
    <source>
        <dbReference type="ARBA" id="ARBA00034078"/>
    </source>
</evidence>
<keyword evidence="1" id="KW-0479">Metal-binding</keyword>
<dbReference type="EMBL" id="SIDB01000007">
    <property type="protein sequence ID" value="KAI3430284.1"/>
    <property type="molecule type" value="Genomic_DNA"/>
</dbReference>
<dbReference type="Proteomes" id="UP001055712">
    <property type="component" value="Unassembled WGS sequence"/>
</dbReference>
<dbReference type="InterPro" id="IPR001041">
    <property type="entry name" value="2Fe-2S_ferredoxin-type"/>
</dbReference>
<keyword evidence="2" id="KW-0411">Iron-sulfur</keyword>
<evidence type="ECO:0000313" key="5">
    <source>
        <dbReference type="EMBL" id="KAI3430284.1"/>
    </source>
</evidence>
<evidence type="ECO:0000313" key="6">
    <source>
        <dbReference type="Proteomes" id="UP001055712"/>
    </source>
</evidence>
<comment type="cofactor">
    <cofactor evidence="3">
        <name>[2Fe-2S] cluster</name>
        <dbReference type="ChEBI" id="CHEBI:190135"/>
    </cofactor>
</comment>
<sequence>MLAHVATQTGCRASQTAETTFRIGSSTPRRLPRQCSTAAAAAARVDRPGLVAVPITFSCGGGDEVTVDALPGQNLWEAAKEAGADITLGCSQGSCGICEVEVHKYSSGSAQPSVGVVRACIAGVPPGYSRLEVRNVPDDDIWGVDGFDT</sequence>